<gene>
    <name evidence="3" type="ORF">THOM_1215</name>
</gene>
<dbReference type="OrthoDB" id="10533687at2759"/>
<feature type="chain" id="PRO_5003978998" evidence="2">
    <location>
        <begin position="18"/>
        <end position="357"/>
    </location>
</feature>
<feature type="region of interest" description="Disordered" evidence="1">
    <location>
        <begin position="199"/>
        <end position="285"/>
    </location>
</feature>
<dbReference type="VEuPathDB" id="MicrosporidiaDB:THOM_1215"/>
<dbReference type="EMBL" id="JH993919">
    <property type="protein sequence ID" value="ELQ75822.1"/>
    <property type="molecule type" value="Genomic_DNA"/>
</dbReference>
<keyword evidence="4" id="KW-1185">Reference proteome</keyword>
<dbReference type="AlphaFoldDB" id="L7JYK6"/>
<dbReference type="OMA" id="NCDDDRR"/>
<evidence type="ECO:0000256" key="1">
    <source>
        <dbReference type="SAM" id="MobiDB-lite"/>
    </source>
</evidence>
<feature type="signal peptide" evidence="2">
    <location>
        <begin position="1"/>
        <end position="17"/>
    </location>
</feature>
<reference evidence="3 4" key="1">
    <citation type="journal article" date="2012" name="PLoS Pathog.">
        <title>The genome of the obligate intracellular parasite Trachipleistophora hominis: new insights into microsporidian genome dynamics and reductive evolution.</title>
        <authorList>
            <person name="Heinz E."/>
            <person name="Williams T.A."/>
            <person name="Nakjang S."/>
            <person name="Noel C.J."/>
            <person name="Swan D.C."/>
            <person name="Goldberg A.V."/>
            <person name="Harris S.R."/>
            <person name="Weinmaier T."/>
            <person name="Markert S."/>
            <person name="Becher D."/>
            <person name="Bernhardt J."/>
            <person name="Dagan T."/>
            <person name="Hacker C."/>
            <person name="Lucocq J.M."/>
            <person name="Schweder T."/>
            <person name="Rattei T."/>
            <person name="Hall N."/>
            <person name="Hirt R.P."/>
            <person name="Embley T.M."/>
        </authorList>
    </citation>
    <scope>NUCLEOTIDE SEQUENCE [LARGE SCALE GENOMIC DNA]</scope>
</reference>
<organism evidence="3 4">
    <name type="scientific">Trachipleistophora hominis</name>
    <name type="common">Microsporidian parasite</name>
    <dbReference type="NCBI Taxonomy" id="72359"/>
    <lineage>
        <taxon>Eukaryota</taxon>
        <taxon>Fungi</taxon>
        <taxon>Fungi incertae sedis</taxon>
        <taxon>Microsporidia</taxon>
        <taxon>Pleistophoridae</taxon>
        <taxon>Trachipleistophora</taxon>
    </lineage>
</organism>
<evidence type="ECO:0000256" key="2">
    <source>
        <dbReference type="SAM" id="SignalP"/>
    </source>
</evidence>
<dbReference type="Proteomes" id="UP000011185">
    <property type="component" value="Unassembled WGS sequence"/>
</dbReference>
<sequence length="357" mass="41179">MFFGVLFIFFLIYLSKSVSNRAKSSSVNKVRKEDTHKPKTGYAKKTSYPDYVSKNKILRLSLANDTKKRLRYVIGEGFRVTKTDDTPESIRTNKDRSESSLVVFRPLGHDRCAVIVDKVRMCFKATGDERIGNCDDDRRNINEDHGWNVEKINDNDVILTNEDDMGEKLCLTTIANGKISMRECDDPYYNDQAFNKSHYTKDTDSKTEDIEEDFEVEDKRTKDNSMENDDNNNDMTEKLTRRNAPFSKGAYKRNPTRAPNRDHISDKNPQKDLNTSKISSKPEDLDPAVRQIYDLLKDIREGIDEKMKEILANPQIVDANEIIGNLLTLKNANMSPEYRQENVLGRDTGRYYYPYGS</sequence>
<keyword evidence="2" id="KW-0732">Signal</keyword>
<feature type="compositionally biased region" description="Basic and acidic residues" evidence="1">
    <location>
        <begin position="259"/>
        <end position="270"/>
    </location>
</feature>
<name>L7JYK6_TRAHO</name>
<proteinExistence type="predicted"/>
<dbReference type="HOGENOM" id="CLU_794996_0_0_1"/>
<evidence type="ECO:0000313" key="4">
    <source>
        <dbReference type="Proteomes" id="UP000011185"/>
    </source>
</evidence>
<dbReference type="InParanoid" id="L7JYK6"/>
<feature type="compositionally biased region" description="Basic and acidic residues" evidence="1">
    <location>
        <begin position="199"/>
        <end position="208"/>
    </location>
</feature>
<accession>L7JYK6</accession>
<feature type="region of interest" description="Disordered" evidence="1">
    <location>
        <begin position="25"/>
        <end position="46"/>
    </location>
</feature>
<evidence type="ECO:0000313" key="3">
    <source>
        <dbReference type="EMBL" id="ELQ75822.1"/>
    </source>
</evidence>
<protein>
    <submittedName>
        <fullName evidence="3">Uncharacterized protein</fullName>
    </submittedName>
</protein>